<dbReference type="EC" id="1.14.-.-" evidence="4"/>
<dbReference type="PANTHER" id="PTHR46696:SF1">
    <property type="entry name" value="CYTOCHROME P450 YJIB-RELATED"/>
    <property type="match status" value="1"/>
</dbReference>
<protein>
    <submittedName>
        <fullName evidence="4">Cytochrome P450</fullName>
        <ecNumber evidence="4">1.14.-.-</ecNumber>
    </submittedName>
</protein>
<dbReference type="InterPro" id="IPR002397">
    <property type="entry name" value="Cyt_P450_B"/>
</dbReference>
<dbReference type="RefSeq" id="WP_377132101.1">
    <property type="nucleotide sequence ID" value="NZ_JBHSFI010000001.1"/>
</dbReference>
<name>A0ABV9HDB2_9MICO</name>
<dbReference type="GO" id="GO:0016491">
    <property type="term" value="F:oxidoreductase activity"/>
    <property type="evidence" value="ECO:0007669"/>
    <property type="project" value="UniProtKB-KW"/>
</dbReference>
<feature type="region of interest" description="Disordered" evidence="3">
    <location>
        <begin position="66"/>
        <end position="85"/>
    </location>
</feature>
<keyword evidence="2" id="KW-0503">Monooxygenase</keyword>
<sequence length="408" mass="45307">MTAEALPTFPIGRTCPYAPRTEHVRLQEEEPVRKVTLPSESDAWVVAGFDDVRTVLSDARFSADRERPGFPRIGSRDLEPAERPASPFPKMMLSMDAPEHGPARRAVLGEFTHRRLTALEPRIQEIVDEHIGAMLAGPRPVDLIHALALPVPSLVICELLGVPYEDHDFFQERSALIVKQNDEPEDAANAQRAMQELAGYLDGLLRAKEETPADDLLGRQILRQREANGAVDRAELVGLSFLLLVAGHETTANMIGLGVLELSQNTEAREAIRQDPDKTLSAVDEMLRYFTIAEPVLARTVTEDVELGGRLLKAGDGVLTLSHVANRDPKVFEDPDTFDVERGGRRHLAFGYGAHQCLGQNLARLELQVVVDTLLRRIPDIRPAVPVEDLRFKDDAIVYGLRELPVTW</sequence>
<keyword evidence="2" id="KW-0479">Metal-binding</keyword>
<dbReference type="InterPro" id="IPR001128">
    <property type="entry name" value="Cyt_P450"/>
</dbReference>
<keyword evidence="2" id="KW-0349">Heme</keyword>
<dbReference type="PRINTS" id="PR00385">
    <property type="entry name" value="P450"/>
</dbReference>
<dbReference type="PROSITE" id="PS00086">
    <property type="entry name" value="CYTOCHROME_P450"/>
    <property type="match status" value="1"/>
</dbReference>
<organism evidence="4 5">
    <name type="scientific">Promicromonospora alba</name>
    <dbReference type="NCBI Taxonomy" id="1616110"/>
    <lineage>
        <taxon>Bacteria</taxon>
        <taxon>Bacillati</taxon>
        <taxon>Actinomycetota</taxon>
        <taxon>Actinomycetes</taxon>
        <taxon>Micrococcales</taxon>
        <taxon>Promicromonosporaceae</taxon>
        <taxon>Promicromonospora</taxon>
    </lineage>
</organism>
<dbReference type="PRINTS" id="PR00359">
    <property type="entry name" value="BP450"/>
</dbReference>
<dbReference type="InterPro" id="IPR017972">
    <property type="entry name" value="Cyt_P450_CS"/>
</dbReference>
<evidence type="ECO:0000256" key="2">
    <source>
        <dbReference type="RuleBase" id="RU000461"/>
    </source>
</evidence>
<dbReference type="Pfam" id="PF00067">
    <property type="entry name" value="p450"/>
    <property type="match status" value="1"/>
</dbReference>
<dbReference type="PANTHER" id="PTHR46696">
    <property type="entry name" value="P450, PUTATIVE (EUROFUNG)-RELATED"/>
    <property type="match status" value="1"/>
</dbReference>
<proteinExistence type="inferred from homology"/>
<keyword evidence="2 4" id="KW-0560">Oxidoreductase</keyword>
<evidence type="ECO:0000313" key="5">
    <source>
        <dbReference type="Proteomes" id="UP001596011"/>
    </source>
</evidence>
<evidence type="ECO:0000313" key="4">
    <source>
        <dbReference type="EMBL" id="MFC4627220.1"/>
    </source>
</evidence>
<dbReference type="InterPro" id="IPR036396">
    <property type="entry name" value="Cyt_P450_sf"/>
</dbReference>
<accession>A0ABV9HDB2</accession>
<comment type="similarity">
    <text evidence="1 2">Belongs to the cytochrome P450 family.</text>
</comment>
<feature type="compositionally biased region" description="Basic and acidic residues" evidence="3">
    <location>
        <begin position="66"/>
        <end position="82"/>
    </location>
</feature>
<keyword evidence="2" id="KW-0408">Iron</keyword>
<comment type="caution">
    <text evidence="4">The sequence shown here is derived from an EMBL/GenBank/DDBJ whole genome shotgun (WGS) entry which is preliminary data.</text>
</comment>
<dbReference type="SUPFAM" id="SSF48264">
    <property type="entry name" value="Cytochrome P450"/>
    <property type="match status" value="1"/>
</dbReference>
<reference evidence="5" key="1">
    <citation type="journal article" date="2019" name="Int. J. Syst. Evol. Microbiol.">
        <title>The Global Catalogue of Microorganisms (GCM) 10K type strain sequencing project: providing services to taxonomists for standard genome sequencing and annotation.</title>
        <authorList>
            <consortium name="The Broad Institute Genomics Platform"/>
            <consortium name="The Broad Institute Genome Sequencing Center for Infectious Disease"/>
            <person name="Wu L."/>
            <person name="Ma J."/>
        </authorList>
    </citation>
    <scope>NUCLEOTIDE SEQUENCE [LARGE SCALE GENOMIC DNA]</scope>
    <source>
        <strain evidence="5">CCUG 42722</strain>
    </source>
</reference>
<evidence type="ECO:0000256" key="3">
    <source>
        <dbReference type="SAM" id="MobiDB-lite"/>
    </source>
</evidence>
<dbReference type="Gene3D" id="1.10.630.10">
    <property type="entry name" value="Cytochrome P450"/>
    <property type="match status" value="1"/>
</dbReference>
<dbReference type="Proteomes" id="UP001596011">
    <property type="component" value="Unassembled WGS sequence"/>
</dbReference>
<dbReference type="CDD" id="cd11030">
    <property type="entry name" value="CYP105-like"/>
    <property type="match status" value="1"/>
</dbReference>
<evidence type="ECO:0000256" key="1">
    <source>
        <dbReference type="ARBA" id="ARBA00010617"/>
    </source>
</evidence>
<gene>
    <name evidence="4" type="ORF">ACFO6V_03175</name>
</gene>
<keyword evidence="5" id="KW-1185">Reference proteome</keyword>
<dbReference type="EMBL" id="JBHSFI010000001">
    <property type="protein sequence ID" value="MFC4627220.1"/>
    <property type="molecule type" value="Genomic_DNA"/>
</dbReference>